<name>A0A640MP87_BACAN</name>
<comment type="caution">
    <text evidence="1">The sequence shown here is derived from an EMBL/GenBank/DDBJ whole genome shotgun (WGS) entry which is preliminary data.</text>
</comment>
<proteinExistence type="predicted"/>
<dbReference type="EMBL" id="BLEW01000082">
    <property type="protein sequence ID" value="GEU15219.1"/>
    <property type="molecule type" value="Genomic_DNA"/>
</dbReference>
<protein>
    <submittedName>
        <fullName evidence="1">Uncharacterized protein</fullName>
    </submittedName>
</protein>
<reference evidence="1" key="1">
    <citation type="submission" date="2019-12" db="EMBL/GenBank/DDBJ databases">
        <title>Epidemiological and comparative genomic analysis of Bacillus anthracis isolated from northern Vietnam.</title>
        <authorList>
            <person name="Hoang T.T.H."/>
            <person name="Dang D.A."/>
            <person name="Pham M.H."/>
            <person name="Luong M.H."/>
            <person name="Tran N.D."/>
            <person name="Nguyen T.H."/>
            <person name="Nguyen T.T."/>
            <person name="Inoue S."/>
            <person name="Morikawa S."/>
            <person name="Okutani A."/>
        </authorList>
    </citation>
    <scope>NUCLEOTIDE SEQUENCE</scope>
    <source>
        <strain evidence="1">LaLC</strain>
    </source>
</reference>
<reference evidence="1" key="2">
    <citation type="submission" date="2019-12" db="EMBL/GenBank/DDBJ databases">
        <authorList>
            <person name="Hoang T.H.H."/>
            <person name="Okutani A."/>
        </authorList>
    </citation>
    <scope>NUCLEOTIDE SEQUENCE</scope>
    <source>
        <strain evidence="1">LaLC</strain>
    </source>
</reference>
<accession>A0A640MP87</accession>
<gene>
    <name evidence="1" type="ORF">LaLC_57680</name>
</gene>
<evidence type="ECO:0000313" key="1">
    <source>
        <dbReference type="EMBL" id="GEU15219.1"/>
    </source>
</evidence>
<organism evidence="1">
    <name type="scientific">Bacillus anthracis</name>
    <name type="common">anthrax bacterium</name>
    <dbReference type="NCBI Taxonomy" id="1392"/>
    <lineage>
        <taxon>Bacteria</taxon>
        <taxon>Bacillati</taxon>
        <taxon>Bacillota</taxon>
        <taxon>Bacilli</taxon>
        <taxon>Bacillales</taxon>
        <taxon>Bacillaceae</taxon>
        <taxon>Bacillus</taxon>
        <taxon>Bacillus cereus group</taxon>
    </lineage>
</organism>
<sequence>MMAGKDFSETAPPRRLQKDSLTCAMLSRSAPPCAGTRFLFPVVLGGGSPCWDF</sequence>
<dbReference type="AlphaFoldDB" id="A0A640MP87"/>